<gene>
    <name evidence="1" type="ORF">BBI10_21450</name>
</gene>
<protein>
    <submittedName>
        <fullName evidence="1">Uncharacterized protein</fullName>
    </submittedName>
</protein>
<accession>A0A1C2DH80</accession>
<comment type="caution">
    <text evidence="1">The sequence shown here is derived from an EMBL/GenBank/DDBJ whole genome shotgun (WGS) entry which is preliminary data.</text>
</comment>
<name>A0A1C2DH80_9PSED</name>
<dbReference type="RefSeq" id="WP_065991618.1">
    <property type="nucleotide sequence ID" value="NZ_MDEN01000068.1"/>
</dbReference>
<sequence length="162" mass="18709">MTDDQVLKAIRVINERLEEQKNSYDEVRRCYASFLIKLIGSQMVQALPSDGLETIVRYLQHFADTELIDHDDGHVQEMVHKLWTIEKHYRELCVTTSGLARFAIHCAASEAEWLEMDLGAPTPIWTCFITLKKVAPDIGEEFVAFFHILLLTQDGRRRYVKG</sequence>
<proteinExistence type="predicted"/>
<dbReference type="Proteomes" id="UP000095143">
    <property type="component" value="Unassembled WGS sequence"/>
</dbReference>
<dbReference type="AlphaFoldDB" id="A0A1C2DH80"/>
<reference evidence="1 2" key="1">
    <citation type="submission" date="2016-08" db="EMBL/GenBank/DDBJ databases">
        <title>Whole genome sequence of Pseudomonas graminis strain UASWS1507, a potential biological control agent for agriculture.</title>
        <authorList>
            <person name="Crovadore J."/>
            <person name="Calmin G."/>
            <person name="Chablais R."/>
            <person name="Cochard B."/>
            <person name="Lefort F."/>
        </authorList>
    </citation>
    <scope>NUCLEOTIDE SEQUENCE [LARGE SCALE GENOMIC DNA]</scope>
    <source>
        <strain evidence="1 2">UASWS1507</strain>
    </source>
</reference>
<evidence type="ECO:0000313" key="1">
    <source>
        <dbReference type="EMBL" id="OCX14112.1"/>
    </source>
</evidence>
<evidence type="ECO:0000313" key="2">
    <source>
        <dbReference type="Proteomes" id="UP000095143"/>
    </source>
</evidence>
<dbReference type="OrthoDB" id="6891150at2"/>
<dbReference type="EMBL" id="MDEN01000068">
    <property type="protein sequence ID" value="OCX14112.1"/>
    <property type="molecule type" value="Genomic_DNA"/>
</dbReference>
<organism evidence="1 2">
    <name type="scientific">Pseudomonas graminis</name>
    <dbReference type="NCBI Taxonomy" id="158627"/>
    <lineage>
        <taxon>Bacteria</taxon>
        <taxon>Pseudomonadati</taxon>
        <taxon>Pseudomonadota</taxon>
        <taxon>Gammaproteobacteria</taxon>
        <taxon>Pseudomonadales</taxon>
        <taxon>Pseudomonadaceae</taxon>
        <taxon>Pseudomonas</taxon>
    </lineage>
</organism>